<sequence>MRVTTEGFAAFGTSADILFIEFGDSCSPVTAAFFRAARRHPDLAFGTVDITAEPELGRAFGISTLPTLMIVRERIVLYTCPVVPTEPLLEELIAKVRAVDMEAARRRLASSHAVAGKGVA</sequence>
<name>A0A7X5URQ9_9PSEU</name>
<accession>A0A7X5URQ9</accession>
<organism evidence="1 2">
    <name type="scientific">Saccharomonospora amisosensis</name>
    <dbReference type="NCBI Taxonomy" id="1128677"/>
    <lineage>
        <taxon>Bacteria</taxon>
        <taxon>Bacillati</taxon>
        <taxon>Actinomycetota</taxon>
        <taxon>Actinomycetes</taxon>
        <taxon>Pseudonocardiales</taxon>
        <taxon>Pseudonocardiaceae</taxon>
        <taxon>Saccharomonospora</taxon>
    </lineage>
</organism>
<proteinExistence type="predicted"/>
<dbReference type="InterPro" id="IPR036249">
    <property type="entry name" value="Thioredoxin-like_sf"/>
</dbReference>
<dbReference type="AlphaFoldDB" id="A0A7X5URQ9"/>
<keyword evidence="2" id="KW-1185">Reference proteome</keyword>
<dbReference type="RefSeq" id="WP_167172447.1">
    <property type="nucleotide sequence ID" value="NZ_JAAOYM010000001.1"/>
</dbReference>
<evidence type="ECO:0000313" key="1">
    <source>
        <dbReference type="EMBL" id="NIJ12994.1"/>
    </source>
</evidence>
<dbReference type="Proteomes" id="UP000545493">
    <property type="component" value="Unassembled WGS sequence"/>
</dbReference>
<comment type="caution">
    <text evidence="1">The sequence shown here is derived from an EMBL/GenBank/DDBJ whole genome shotgun (WGS) entry which is preliminary data.</text>
</comment>
<dbReference type="EMBL" id="JAAOYM010000001">
    <property type="protein sequence ID" value="NIJ12994.1"/>
    <property type="molecule type" value="Genomic_DNA"/>
</dbReference>
<reference evidence="1 2" key="1">
    <citation type="submission" date="2020-03" db="EMBL/GenBank/DDBJ databases">
        <title>Sequencing the genomes of 1000 actinobacteria strains.</title>
        <authorList>
            <person name="Klenk H.-P."/>
        </authorList>
    </citation>
    <scope>NUCLEOTIDE SEQUENCE [LARGE SCALE GENOMIC DNA]</scope>
    <source>
        <strain evidence="1 2">DSM 45685</strain>
    </source>
</reference>
<evidence type="ECO:0000313" key="2">
    <source>
        <dbReference type="Proteomes" id="UP000545493"/>
    </source>
</evidence>
<gene>
    <name evidence="1" type="ORF">FHU38_003338</name>
</gene>
<dbReference type="Gene3D" id="3.40.30.10">
    <property type="entry name" value="Glutaredoxin"/>
    <property type="match status" value="1"/>
</dbReference>
<protein>
    <submittedName>
        <fullName evidence="1">Thioredoxin 1</fullName>
    </submittedName>
</protein>
<dbReference type="SUPFAM" id="SSF52833">
    <property type="entry name" value="Thioredoxin-like"/>
    <property type="match status" value="1"/>
</dbReference>
<dbReference type="CDD" id="cd02947">
    <property type="entry name" value="TRX_family"/>
    <property type="match status" value="1"/>
</dbReference>